<evidence type="ECO:0000313" key="3">
    <source>
        <dbReference type="Proteomes" id="UP001500791"/>
    </source>
</evidence>
<dbReference type="SUPFAM" id="SSF51735">
    <property type="entry name" value="NAD(P)-binding Rossmann-fold domains"/>
    <property type="match status" value="1"/>
</dbReference>
<evidence type="ECO:0000256" key="1">
    <source>
        <dbReference type="ARBA" id="ARBA00006484"/>
    </source>
</evidence>
<name>A0ABP3HR87_9CAUL</name>
<protein>
    <submittedName>
        <fullName evidence="2">SDR family NAD(P)-dependent oxidoreductase</fullName>
    </submittedName>
</protein>
<dbReference type="InterPro" id="IPR020904">
    <property type="entry name" value="Sc_DH/Rdtase_CS"/>
</dbReference>
<dbReference type="InterPro" id="IPR002347">
    <property type="entry name" value="SDR_fam"/>
</dbReference>
<dbReference type="InterPro" id="IPR050259">
    <property type="entry name" value="SDR"/>
</dbReference>
<dbReference type="PROSITE" id="PS00061">
    <property type="entry name" value="ADH_SHORT"/>
    <property type="match status" value="1"/>
</dbReference>
<comment type="caution">
    <text evidence="2">The sequence shown here is derived from an EMBL/GenBank/DDBJ whole genome shotgun (WGS) entry which is preliminary data.</text>
</comment>
<evidence type="ECO:0000313" key="2">
    <source>
        <dbReference type="EMBL" id="GAA0377858.1"/>
    </source>
</evidence>
<dbReference type="CDD" id="cd05233">
    <property type="entry name" value="SDR_c"/>
    <property type="match status" value="1"/>
</dbReference>
<accession>A0ABP3HR87</accession>
<dbReference type="RefSeq" id="WP_167178907.1">
    <property type="nucleotide sequence ID" value="NZ_BAAAEJ010000001.1"/>
</dbReference>
<reference evidence="3" key="1">
    <citation type="journal article" date="2019" name="Int. J. Syst. Evol. Microbiol.">
        <title>The Global Catalogue of Microorganisms (GCM) 10K type strain sequencing project: providing services to taxonomists for standard genome sequencing and annotation.</title>
        <authorList>
            <consortium name="The Broad Institute Genomics Platform"/>
            <consortium name="The Broad Institute Genome Sequencing Center for Infectious Disease"/>
            <person name="Wu L."/>
            <person name="Ma J."/>
        </authorList>
    </citation>
    <scope>NUCLEOTIDE SEQUENCE [LARGE SCALE GENOMIC DNA]</scope>
    <source>
        <strain evidence="3">JCM 13476</strain>
    </source>
</reference>
<comment type="similarity">
    <text evidence="1">Belongs to the short-chain dehydrogenases/reductases (SDR) family.</text>
</comment>
<proteinExistence type="inferred from homology"/>
<organism evidence="2 3">
    <name type="scientific">Brevundimonas terrae</name>
    <dbReference type="NCBI Taxonomy" id="363631"/>
    <lineage>
        <taxon>Bacteria</taxon>
        <taxon>Pseudomonadati</taxon>
        <taxon>Pseudomonadota</taxon>
        <taxon>Alphaproteobacteria</taxon>
        <taxon>Caulobacterales</taxon>
        <taxon>Caulobacteraceae</taxon>
        <taxon>Brevundimonas</taxon>
    </lineage>
</organism>
<dbReference type="Gene3D" id="3.40.50.720">
    <property type="entry name" value="NAD(P)-binding Rossmann-like Domain"/>
    <property type="match status" value="1"/>
</dbReference>
<dbReference type="Pfam" id="PF13561">
    <property type="entry name" value="adh_short_C2"/>
    <property type="match status" value="1"/>
</dbReference>
<dbReference type="InterPro" id="IPR036291">
    <property type="entry name" value="NAD(P)-bd_dom_sf"/>
</dbReference>
<sequence>MRRAAVLTGGSRGIGLATARLFAAGGYEVISLSRSVPPDTGIGHIATDIIDLASVEAAGRALAQRATDWDQIVLVHNAALHRHDTVADLDAAGFLQVLTANLAAPQALNHALVPVMGAGSSILYIGSTLAEKAVAGAASYVASKHGMIGLMRVTCQDMAGRGIHTACICPGFTDTEMLRAHVGDAVDAITSMVAAGRLVEPDEIGRLVMVCAENPALNGAVLHANLGQIER</sequence>
<dbReference type="PANTHER" id="PTHR42879">
    <property type="entry name" value="3-OXOACYL-(ACYL-CARRIER-PROTEIN) REDUCTASE"/>
    <property type="match status" value="1"/>
</dbReference>
<dbReference type="EMBL" id="BAAAEJ010000001">
    <property type="protein sequence ID" value="GAA0377858.1"/>
    <property type="molecule type" value="Genomic_DNA"/>
</dbReference>
<dbReference type="PANTHER" id="PTHR42879:SF2">
    <property type="entry name" value="3-OXOACYL-[ACYL-CARRIER-PROTEIN] REDUCTASE FABG"/>
    <property type="match status" value="1"/>
</dbReference>
<dbReference type="Proteomes" id="UP001500791">
    <property type="component" value="Unassembled WGS sequence"/>
</dbReference>
<dbReference type="PRINTS" id="PR00081">
    <property type="entry name" value="GDHRDH"/>
</dbReference>
<keyword evidence="3" id="KW-1185">Reference proteome</keyword>
<gene>
    <name evidence="2" type="ORF">GCM10009093_01240</name>
</gene>